<reference evidence="1" key="1">
    <citation type="submission" date="2022-11" db="EMBL/GenBank/DDBJ databases">
        <title>Chromosome-level genome of Pogonophryne albipinna.</title>
        <authorList>
            <person name="Jo E."/>
        </authorList>
    </citation>
    <scope>NUCLEOTIDE SEQUENCE</scope>
    <source>
        <strain evidence="1">SGF0006</strain>
        <tissue evidence="1">Muscle</tissue>
    </source>
</reference>
<sequence>MDVYVGLCCSFGLPVWIASVLEAAKHLRSDRARRKKVYRILQRKLRFQGVGVKNGGVWKPTYVYPEEVKKLIRSVFSEDIRDYPDPCHAQVVYLTVEDMHKVNLN</sequence>
<comment type="caution">
    <text evidence="1">The sequence shown here is derived from an EMBL/GenBank/DDBJ whole genome shotgun (WGS) entry which is preliminary data.</text>
</comment>
<accession>A0AAD6F9D0</accession>
<protein>
    <submittedName>
        <fullName evidence="1">Uncharacterized protein</fullName>
    </submittedName>
</protein>
<evidence type="ECO:0000313" key="2">
    <source>
        <dbReference type="Proteomes" id="UP001219934"/>
    </source>
</evidence>
<proteinExistence type="predicted"/>
<name>A0AAD6F9D0_9TELE</name>
<gene>
    <name evidence="1" type="ORF">JOQ06_018254</name>
</gene>
<dbReference type="Proteomes" id="UP001219934">
    <property type="component" value="Unassembled WGS sequence"/>
</dbReference>
<keyword evidence="2" id="KW-1185">Reference proteome</keyword>
<dbReference type="AlphaFoldDB" id="A0AAD6F9D0"/>
<organism evidence="1 2">
    <name type="scientific">Pogonophryne albipinna</name>
    <dbReference type="NCBI Taxonomy" id="1090488"/>
    <lineage>
        <taxon>Eukaryota</taxon>
        <taxon>Metazoa</taxon>
        <taxon>Chordata</taxon>
        <taxon>Craniata</taxon>
        <taxon>Vertebrata</taxon>
        <taxon>Euteleostomi</taxon>
        <taxon>Actinopterygii</taxon>
        <taxon>Neopterygii</taxon>
        <taxon>Teleostei</taxon>
        <taxon>Neoteleostei</taxon>
        <taxon>Acanthomorphata</taxon>
        <taxon>Eupercaria</taxon>
        <taxon>Perciformes</taxon>
        <taxon>Notothenioidei</taxon>
        <taxon>Pogonophryne</taxon>
    </lineage>
</organism>
<dbReference type="EMBL" id="JAPTMU010000021">
    <property type="protein sequence ID" value="KAJ4925527.1"/>
    <property type="molecule type" value="Genomic_DNA"/>
</dbReference>
<evidence type="ECO:0000313" key="1">
    <source>
        <dbReference type="EMBL" id="KAJ4925527.1"/>
    </source>
</evidence>